<dbReference type="EMBL" id="JAXCGZ010013215">
    <property type="protein sequence ID" value="KAK7073358.1"/>
    <property type="molecule type" value="Genomic_DNA"/>
</dbReference>
<feature type="non-terminal residue" evidence="3">
    <location>
        <position position="130"/>
    </location>
</feature>
<dbReference type="AlphaFoldDB" id="A0AAN9A376"/>
<feature type="transmembrane region" description="Helical" evidence="2">
    <location>
        <begin position="99"/>
        <end position="116"/>
    </location>
</feature>
<protein>
    <submittedName>
        <fullName evidence="3">Uncharacterized protein</fullName>
    </submittedName>
</protein>
<organism evidence="3 4">
    <name type="scientific">Halocaridina rubra</name>
    <name type="common">Hawaiian red shrimp</name>
    <dbReference type="NCBI Taxonomy" id="373956"/>
    <lineage>
        <taxon>Eukaryota</taxon>
        <taxon>Metazoa</taxon>
        <taxon>Ecdysozoa</taxon>
        <taxon>Arthropoda</taxon>
        <taxon>Crustacea</taxon>
        <taxon>Multicrustacea</taxon>
        <taxon>Malacostraca</taxon>
        <taxon>Eumalacostraca</taxon>
        <taxon>Eucarida</taxon>
        <taxon>Decapoda</taxon>
        <taxon>Pleocyemata</taxon>
        <taxon>Caridea</taxon>
        <taxon>Atyoidea</taxon>
        <taxon>Atyidae</taxon>
        <taxon>Halocaridina</taxon>
    </lineage>
</organism>
<evidence type="ECO:0000256" key="1">
    <source>
        <dbReference type="SAM" id="MobiDB-lite"/>
    </source>
</evidence>
<reference evidence="3 4" key="1">
    <citation type="submission" date="2023-11" db="EMBL/GenBank/DDBJ databases">
        <title>Halocaridina rubra genome assembly.</title>
        <authorList>
            <person name="Smith C."/>
        </authorList>
    </citation>
    <scope>NUCLEOTIDE SEQUENCE [LARGE SCALE GENOMIC DNA]</scope>
    <source>
        <strain evidence="3">EP-1</strain>
        <tissue evidence="3">Whole</tissue>
    </source>
</reference>
<evidence type="ECO:0000313" key="4">
    <source>
        <dbReference type="Proteomes" id="UP001381693"/>
    </source>
</evidence>
<feature type="compositionally biased region" description="Basic residues" evidence="1">
    <location>
        <begin position="1"/>
        <end position="10"/>
    </location>
</feature>
<evidence type="ECO:0000256" key="2">
    <source>
        <dbReference type="SAM" id="Phobius"/>
    </source>
</evidence>
<feature type="region of interest" description="Disordered" evidence="1">
    <location>
        <begin position="1"/>
        <end position="21"/>
    </location>
</feature>
<keyword evidence="2" id="KW-0472">Membrane</keyword>
<accession>A0AAN9A376</accession>
<proteinExistence type="predicted"/>
<feature type="transmembrane region" description="Helical" evidence="2">
    <location>
        <begin position="46"/>
        <end position="64"/>
    </location>
</feature>
<gene>
    <name evidence="3" type="ORF">SK128_005632</name>
</gene>
<keyword evidence="2" id="KW-1133">Transmembrane helix</keyword>
<sequence>MLNSNQHRRQQLSPKSTPPSRYYIHNRQSHHSINVIPLLLQSLWEALPVVITAVVIGGMLILYLNYLHHPSPKPDVVVYKTKRSCNNARQRASYRSRRVQVGLAPLAALSLSSHFMPTHYSLLFLTRYAD</sequence>
<comment type="caution">
    <text evidence="3">The sequence shown here is derived from an EMBL/GenBank/DDBJ whole genome shotgun (WGS) entry which is preliminary data.</text>
</comment>
<keyword evidence="4" id="KW-1185">Reference proteome</keyword>
<dbReference type="Proteomes" id="UP001381693">
    <property type="component" value="Unassembled WGS sequence"/>
</dbReference>
<evidence type="ECO:0000313" key="3">
    <source>
        <dbReference type="EMBL" id="KAK7073358.1"/>
    </source>
</evidence>
<keyword evidence="2" id="KW-0812">Transmembrane</keyword>
<name>A0AAN9A376_HALRR</name>